<sequence>MNLSRQTKSLFTFCSVVIAAISALVRRKKRLSYGKGTGFVFIENKSRLIECVDRTDPWKWKLLMNGSDSGKVSDDSASYR</sequence>
<keyword evidence="1" id="KW-0812">Transmembrane</keyword>
<evidence type="ECO:0000256" key="1">
    <source>
        <dbReference type="SAM" id="Phobius"/>
    </source>
</evidence>
<keyword evidence="1" id="KW-0472">Membrane</keyword>
<comment type="caution">
    <text evidence="2">The sequence shown here is derived from an EMBL/GenBank/DDBJ whole genome shotgun (WGS) entry which is preliminary data.</text>
</comment>
<proteinExistence type="predicted"/>
<feature type="transmembrane region" description="Helical" evidence="1">
    <location>
        <begin position="6"/>
        <end position="25"/>
    </location>
</feature>
<gene>
    <name evidence="2" type="ORF">NQ315_005280</name>
</gene>
<evidence type="ECO:0008006" key="4">
    <source>
        <dbReference type="Google" id="ProtNLM"/>
    </source>
</evidence>
<evidence type="ECO:0000313" key="2">
    <source>
        <dbReference type="EMBL" id="KAJ8920414.1"/>
    </source>
</evidence>
<dbReference type="EMBL" id="JANEYG010000014">
    <property type="protein sequence ID" value="KAJ8920414.1"/>
    <property type="molecule type" value="Genomic_DNA"/>
</dbReference>
<reference evidence="2 3" key="1">
    <citation type="journal article" date="2023" name="Insect Mol. Biol.">
        <title>Genome sequencing provides insights into the evolution of gene families encoding plant cell wall-degrading enzymes in longhorned beetles.</title>
        <authorList>
            <person name="Shin N.R."/>
            <person name="Okamura Y."/>
            <person name="Kirsch R."/>
            <person name="Pauchet Y."/>
        </authorList>
    </citation>
    <scope>NUCLEOTIDE SEQUENCE [LARGE SCALE GENOMIC DNA]</scope>
    <source>
        <strain evidence="2">EAD_L_NR</strain>
    </source>
</reference>
<protein>
    <recommendedName>
        <fullName evidence="4">Secreted protein</fullName>
    </recommendedName>
</protein>
<evidence type="ECO:0000313" key="3">
    <source>
        <dbReference type="Proteomes" id="UP001159042"/>
    </source>
</evidence>
<dbReference type="Proteomes" id="UP001159042">
    <property type="component" value="Unassembled WGS sequence"/>
</dbReference>
<dbReference type="AlphaFoldDB" id="A0AAV8W277"/>
<keyword evidence="3" id="KW-1185">Reference proteome</keyword>
<organism evidence="2 3">
    <name type="scientific">Exocentrus adspersus</name>
    <dbReference type="NCBI Taxonomy" id="1586481"/>
    <lineage>
        <taxon>Eukaryota</taxon>
        <taxon>Metazoa</taxon>
        <taxon>Ecdysozoa</taxon>
        <taxon>Arthropoda</taxon>
        <taxon>Hexapoda</taxon>
        <taxon>Insecta</taxon>
        <taxon>Pterygota</taxon>
        <taxon>Neoptera</taxon>
        <taxon>Endopterygota</taxon>
        <taxon>Coleoptera</taxon>
        <taxon>Polyphaga</taxon>
        <taxon>Cucujiformia</taxon>
        <taxon>Chrysomeloidea</taxon>
        <taxon>Cerambycidae</taxon>
        <taxon>Lamiinae</taxon>
        <taxon>Acanthocinini</taxon>
        <taxon>Exocentrus</taxon>
    </lineage>
</organism>
<keyword evidence="1" id="KW-1133">Transmembrane helix</keyword>
<name>A0AAV8W277_9CUCU</name>
<accession>A0AAV8W277</accession>